<evidence type="ECO:0000313" key="2">
    <source>
        <dbReference type="EMBL" id="CAP98569.1"/>
    </source>
</evidence>
<protein>
    <submittedName>
        <fullName evidence="2">Uncharacterized protein</fullName>
    </submittedName>
</protein>
<gene>
    <name evidence="2" type="ORF">Pc22g12810</name>
    <name evidence="2" type="ORF">PCH_Pc22g12810</name>
</gene>
<proteinExistence type="predicted"/>
<dbReference type="EMBL" id="AM920437">
    <property type="protein sequence ID" value="CAP98569.1"/>
    <property type="molecule type" value="Genomic_DNA"/>
</dbReference>
<dbReference type="VEuPathDB" id="FungiDB:PCH_Pc22g12810"/>
<name>B6HSC1_PENRW</name>
<sequence length="408" mass="45136">MEVVGWEIRVTSSKLCKSRYSQNRFSSLSEEWDGVNSPLFCSGMQGCVRGGDRSTIPVKIPMRKKIVDGQHGTKIKMIAIPSSFHHSAGNEKDEASTDGEIVRGRETQDNSAREGWAAKANRRDASSLTNRGEVELIQSASVITQPILFAPFPFRGTLEGTGWLQPLGTHFTATKDGTDGSAKPSPCLPEGRQKDFGTSVEADILPDYALYLSPRGINAIPLHWRDYPLTLFLTHLPFSAPHEANAYPGNCDENDDTHHLHLPGFGVNPGPACGELRRLSPLYNADAYWMAGTWLWLRHASLHISISRTFSACTSVAPGMEHVLYRFHSDVTLSPGEIEHWPTDVPNSSHQDDPEALRCTMIHVPPGGDPDLRWVTAFPYAVFRTKCYYKPLLSPIDGGQMIPRVFAN</sequence>
<dbReference type="OMA" id="PHEANAY"/>
<feature type="compositionally biased region" description="Basic and acidic residues" evidence="1">
    <location>
        <begin position="88"/>
        <end position="112"/>
    </location>
</feature>
<dbReference type="Proteomes" id="UP000000724">
    <property type="component" value="Contig Pc00c22"/>
</dbReference>
<accession>B6HSC1</accession>
<dbReference type="HOGENOM" id="CLU_674555_0_0_1"/>
<feature type="region of interest" description="Disordered" evidence="1">
    <location>
        <begin position="86"/>
        <end position="116"/>
    </location>
</feature>
<feature type="region of interest" description="Disordered" evidence="1">
    <location>
        <begin position="172"/>
        <end position="192"/>
    </location>
</feature>
<dbReference type="AlphaFoldDB" id="B6HSC1"/>
<reference evidence="2 3" key="1">
    <citation type="journal article" date="2008" name="Nat. Biotechnol.">
        <title>Genome sequencing and analysis of the filamentous fungus Penicillium chrysogenum.</title>
        <authorList>
            <person name="van den Berg M.A."/>
            <person name="Albang R."/>
            <person name="Albermann K."/>
            <person name="Badger J.H."/>
            <person name="Daran J.-M."/>
            <person name="Driessen A.J.M."/>
            <person name="Garcia-Estrada C."/>
            <person name="Fedorova N.D."/>
            <person name="Harris D.M."/>
            <person name="Heijne W.H.M."/>
            <person name="Joardar V.S."/>
            <person name="Kiel J.A.K.W."/>
            <person name="Kovalchuk A."/>
            <person name="Martin J.F."/>
            <person name="Nierman W.C."/>
            <person name="Nijland J.G."/>
            <person name="Pronk J.T."/>
            <person name="Roubos J.A."/>
            <person name="van der Klei I.J."/>
            <person name="van Peij N.N.M.E."/>
            <person name="Veenhuis M."/>
            <person name="von Doehren H."/>
            <person name="Wagner C."/>
            <person name="Wortman J.R."/>
            <person name="Bovenberg R.A.L."/>
        </authorList>
    </citation>
    <scope>NUCLEOTIDE SEQUENCE [LARGE SCALE GENOMIC DNA]</scope>
    <source>
        <strain evidence="3">ATCC 28089 / DSM 1075 / NRRL 1951 / Wisconsin 54-1255</strain>
    </source>
</reference>
<dbReference type="OrthoDB" id="10543622at2759"/>
<organism evidence="2 3">
    <name type="scientific">Penicillium rubens (strain ATCC 28089 / DSM 1075 / NRRL 1951 / Wisconsin 54-1255)</name>
    <name type="common">Penicillium chrysogenum</name>
    <dbReference type="NCBI Taxonomy" id="500485"/>
    <lineage>
        <taxon>Eukaryota</taxon>
        <taxon>Fungi</taxon>
        <taxon>Dikarya</taxon>
        <taxon>Ascomycota</taxon>
        <taxon>Pezizomycotina</taxon>
        <taxon>Eurotiomycetes</taxon>
        <taxon>Eurotiomycetidae</taxon>
        <taxon>Eurotiales</taxon>
        <taxon>Aspergillaceae</taxon>
        <taxon>Penicillium</taxon>
        <taxon>Penicillium chrysogenum species complex</taxon>
    </lineage>
</organism>
<evidence type="ECO:0000256" key="1">
    <source>
        <dbReference type="SAM" id="MobiDB-lite"/>
    </source>
</evidence>
<evidence type="ECO:0000313" key="3">
    <source>
        <dbReference type="Proteomes" id="UP000000724"/>
    </source>
</evidence>
<keyword evidence="3" id="KW-1185">Reference proteome</keyword>